<comment type="caution">
    <text evidence="2">The sequence shown here is derived from an EMBL/GenBank/DDBJ whole genome shotgun (WGS) entry which is preliminary data.</text>
</comment>
<dbReference type="EMBL" id="QFGA01000002">
    <property type="protein sequence ID" value="TEB06063.1"/>
    <property type="molecule type" value="Genomic_DNA"/>
</dbReference>
<evidence type="ECO:0000313" key="2">
    <source>
        <dbReference type="EMBL" id="TEB06063.1"/>
    </source>
</evidence>
<keyword evidence="3" id="KW-1185">Reference proteome</keyword>
<evidence type="ECO:0008006" key="4">
    <source>
        <dbReference type="Google" id="ProtNLM"/>
    </source>
</evidence>
<reference evidence="2 3" key="1">
    <citation type="journal article" date="2018" name="Environ. Microbiol.">
        <title>Novel energy conservation strategies and behaviour of Pelotomaculum schinkii driving syntrophic propionate catabolism.</title>
        <authorList>
            <person name="Hidalgo-Ahumada C.A.P."/>
            <person name="Nobu M.K."/>
            <person name="Narihiro T."/>
            <person name="Tamaki H."/>
            <person name="Liu W.T."/>
            <person name="Kamagata Y."/>
            <person name="Stams A.J.M."/>
            <person name="Imachi H."/>
            <person name="Sousa D.Z."/>
        </authorList>
    </citation>
    <scope>NUCLEOTIDE SEQUENCE [LARGE SCALE GENOMIC DNA]</scope>
    <source>
        <strain evidence="2 3">HH</strain>
    </source>
</reference>
<accession>A0A4Y7RBG5</accession>
<evidence type="ECO:0000256" key="1">
    <source>
        <dbReference type="SAM" id="SignalP"/>
    </source>
</evidence>
<proteinExistence type="predicted"/>
<sequence>MFKKLTPIILCLLVVVAAGCTAKKQTEPKPPAEPKANTVMNDFQILTQEDAGVEEVANFINNNIASVSKEDASKLVDEFEKIQQKKLPQFESMFAEDAIQSKINTEYKSITAQADVKDNELKELLASTKNSGYKVETAEGMFFPIIDYSFYKKFSAFVTPDMKDYIDIMAEESDQVPAKDAALVIGWDEVLRRALNQEEFINAYKDSMKVDEVRELYKKYLTFTLYGLNNTPLFSYESKALDPKAREVYENAAANAGNSEFLKTLGGYLDLLKDNNYKLTNEVEKYRDNVIKELQ</sequence>
<feature type="chain" id="PRO_5039121169" description="Peptidylprolyl isomerase" evidence="1">
    <location>
        <begin position="23"/>
        <end position="295"/>
    </location>
</feature>
<dbReference type="RefSeq" id="WP_190258684.1">
    <property type="nucleotide sequence ID" value="NZ_QFGA01000002.1"/>
</dbReference>
<keyword evidence="1" id="KW-0732">Signal</keyword>
<dbReference type="Proteomes" id="UP000298324">
    <property type="component" value="Unassembled WGS sequence"/>
</dbReference>
<organism evidence="2 3">
    <name type="scientific">Pelotomaculum schinkii</name>
    <dbReference type="NCBI Taxonomy" id="78350"/>
    <lineage>
        <taxon>Bacteria</taxon>
        <taxon>Bacillati</taxon>
        <taxon>Bacillota</taxon>
        <taxon>Clostridia</taxon>
        <taxon>Eubacteriales</taxon>
        <taxon>Desulfotomaculaceae</taxon>
        <taxon>Pelotomaculum</taxon>
    </lineage>
</organism>
<dbReference type="PROSITE" id="PS51257">
    <property type="entry name" value="PROKAR_LIPOPROTEIN"/>
    <property type="match status" value="1"/>
</dbReference>
<name>A0A4Y7RBG5_9FIRM</name>
<dbReference type="AlphaFoldDB" id="A0A4Y7RBG5"/>
<protein>
    <recommendedName>
        <fullName evidence="4">Peptidylprolyl isomerase</fullName>
    </recommendedName>
</protein>
<gene>
    <name evidence="2" type="ORF">Psch_03105</name>
</gene>
<feature type="signal peptide" evidence="1">
    <location>
        <begin position="1"/>
        <end position="22"/>
    </location>
</feature>
<evidence type="ECO:0000313" key="3">
    <source>
        <dbReference type="Proteomes" id="UP000298324"/>
    </source>
</evidence>